<dbReference type="EMBL" id="ASPP01003122">
    <property type="protein sequence ID" value="ETO33809.1"/>
    <property type="molecule type" value="Genomic_DNA"/>
</dbReference>
<comment type="caution">
    <text evidence="1">The sequence shown here is derived from an EMBL/GenBank/DDBJ whole genome shotgun (WGS) entry which is preliminary data.</text>
</comment>
<evidence type="ECO:0000313" key="1">
    <source>
        <dbReference type="EMBL" id="ETO33809.1"/>
    </source>
</evidence>
<reference evidence="1 2" key="1">
    <citation type="journal article" date="2013" name="Curr. Biol.">
        <title>The Genome of the Foraminiferan Reticulomyxa filosa.</title>
        <authorList>
            <person name="Glockner G."/>
            <person name="Hulsmann N."/>
            <person name="Schleicher M."/>
            <person name="Noegel A.A."/>
            <person name="Eichinger L."/>
            <person name="Gallinger C."/>
            <person name="Pawlowski J."/>
            <person name="Sierra R."/>
            <person name="Euteneuer U."/>
            <person name="Pillet L."/>
            <person name="Moustafa A."/>
            <person name="Platzer M."/>
            <person name="Groth M."/>
            <person name="Szafranski K."/>
            <person name="Schliwa M."/>
        </authorList>
    </citation>
    <scope>NUCLEOTIDE SEQUENCE [LARGE SCALE GENOMIC DNA]</scope>
</reference>
<organism evidence="1 2">
    <name type="scientific">Reticulomyxa filosa</name>
    <dbReference type="NCBI Taxonomy" id="46433"/>
    <lineage>
        <taxon>Eukaryota</taxon>
        <taxon>Sar</taxon>
        <taxon>Rhizaria</taxon>
        <taxon>Retaria</taxon>
        <taxon>Foraminifera</taxon>
        <taxon>Monothalamids</taxon>
        <taxon>Reticulomyxidae</taxon>
        <taxon>Reticulomyxa</taxon>
    </lineage>
</organism>
<keyword evidence="2" id="KW-1185">Reference proteome</keyword>
<dbReference type="AlphaFoldDB" id="X6P6U1"/>
<proteinExistence type="predicted"/>
<evidence type="ECO:0000313" key="2">
    <source>
        <dbReference type="Proteomes" id="UP000023152"/>
    </source>
</evidence>
<feature type="non-terminal residue" evidence="1">
    <location>
        <position position="1"/>
    </location>
</feature>
<gene>
    <name evidence="1" type="ORF">RFI_03293</name>
</gene>
<dbReference type="Proteomes" id="UP000023152">
    <property type="component" value="Unassembled WGS sequence"/>
</dbReference>
<name>X6P6U1_RETFI</name>
<accession>X6P6U1</accession>
<sequence length="279" mass="33421">WNFLVNEMMLWCDYARTHNEKTWHPEGFDFALMKYKYTQDLDNDLHWGDVIAHKLTKNSKMKKVNEKDYIMEELPTLYQQYLHQRNRLFFPTLDQPLQPQEWNESQVFFFKMSLFSFFLKKKKKKSKNPLRKANPSIDGEVRMTTYCLDKTPQWSDDLRVLDGSEHNVPTIVYDYIVTDDKGLLYPNIGHLPLEQQLDLIVASDSSYLMKEMARALKIDPQIVEERVQKQKVLAALHSARRKRALQEKLKKMEHAQQMESTWKKKKFFKFSRTLQLTKF</sequence>
<protein>
    <submittedName>
        <fullName evidence="1">Uncharacterized protein</fullName>
    </submittedName>
</protein>